<dbReference type="Gene3D" id="2.60.120.10">
    <property type="entry name" value="Jelly Rolls"/>
    <property type="match status" value="1"/>
</dbReference>
<dbReference type="EMBL" id="LAVA02000014">
    <property type="protein sequence ID" value="OIJ68685.1"/>
    <property type="molecule type" value="Genomic_DNA"/>
</dbReference>
<feature type="domain" description="Cyclic nucleotide-binding" evidence="1">
    <location>
        <begin position="9"/>
        <end position="100"/>
    </location>
</feature>
<dbReference type="InterPro" id="IPR018490">
    <property type="entry name" value="cNMP-bd_dom_sf"/>
</dbReference>
<dbReference type="PROSITE" id="PS50042">
    <property type="entry name" value="CNMP_BINDING_3"/>
    <property type="match status" value="1"/>
</dbReference>
<name>A0A1J4P5C6_9ACTN</name>
<dbReference type="RefSeq" id="WP_046585471.1">
    <property type="nucleotide sequence ID" value="NZ_LAVA02000014.1"/>
</dbReference>
<organism evidence="2 3">
    <name type="scientific">Streptomyces mangrovisoli</name>
    <dbReference type="NCBI Taxonomy" id="1428628"/>
    <lineage>
        <taxon>Bacteria</taxon>
        <taxon>Bacillati</taxon>
        <taxon>Actinomycetota</taxon>
        <taxon>Actinomycetes</taxon>
        <taxon>Kitasatosporales</taxon>
        <taxon>Streptomycetaceae</taxon>
        <taxon>Streptomyces</taxon>
    </lineage>
</organism>
<comment type="caution">
    <text evidence="2">The sequence shown here is derived from an EMBL/GenBank/DDBJ whole genome shotgun (WGS) entry which is preliminary data.</text>
</comment>
<dbReference type="STRING" id="1428628.WN71_006530"/>
<keyword evidence="3" id="KW-1185">Reference proteome</keyword>
<dbReference type="AlphaFoldDB" id="A0A1J4P5C6"/>
<sequence length="154" mass="16771">MTTATTPRLHRTLPAEFRERLLVAAQPVDLPQGVRLFNEGGRADRFWIIRSGAVQLDLRVPGRRPAVIGKLGPGDLVGWSWLLAPHVWQLGATTASAVRADMFDADMVRRMCADDRELGQAVALWVGEVVAGRLLAARTSLLDLYAPYGSGARG</sequence>
<reference evidence="2" key="1">
    <citation type="submission" date="2016-10" db="EMBL/GenBank/DDBJ databases">
        <title>Genome sequence of Streptomyces mangrovisoli MUSC 149.</title>
        <authorList>
            <person name="Lee L.-H."/>
            <person name="Ser H.-L."/>
        </authorList>
    </citation>
    <scope>NUCLEOTIDE SEQUENCE [LARGE SCALE GENOMIC DNA]</scope>
    <source>
        <strain evidence="2">MUSC 149</strain>
    </source>
</reference>
<dbReference type="SUPFAM" id="SSF51206">
    <property type="entry name" value="cAMP-binding domain-like"/>
    <property type="match status" value="1"/>
</dbReference>
<accession>A0A1J4P5C6</accession>
<dbReference type="InterPro" id="IPR014710">
    <property type="entry name" value="RmlC-like_jellyroll"/>
</dbReference>
<dbReference type="Proteomes" id="UP000034196">
    <property type="component" value="Unassembled WGS sequence"/>
</dbReference>
<dbReference type="OrthoDB" id="290916at2"/>
<dbReference type="Pfam" id="PF00027">
    <property type="entry name" value="cNMP_binding"/>
    <property type="match status" value="1"/>
</dbReference>
<dbReference type="SMART" id="SM00100">
    <property type="entry name" value="cNMP"/>
    <property type="match status" value="1"/>
</dbReference>
<protein>
    <submittedName>
        <fullName evidence="2">Regulator</fullName>
    </submittedName>
</protein>
<evidence type="ECO:0000259" key="1">
    <source>
        <dbReference type="PROSITE" id="PS50042"/>
    </source>
</evidence>
<evidence type="ECO:0000313" key="2">
    <source>
        <dbReference type="EMBL" id="OIJ68685.1"/>
    </source>
</evidence>
<evidence type="ECO:0000313" key="3">
    <source>
        <dbReference type="Proteomes" id="UP000034196"/>
    </source>
</evidence>
<dbReference type="CDD" id="cd00038">
    <property type="entry name" value="CAP_ED"/>
    <property type="match status" value="1"/>
</dbReference>
<dbReference type="InterPro" id="IPR000595">
    <property type="entry name" value="cNMP-bd_dom"/>
</dbReference>
<proteinExistence type="predicted"/>
<gene>
    <name evidence="2" type="ORF">WN71_006530</name>
</gene>